<evidence type="ECO:0000256" key="1">
    <source>
        <dbReference type="SAM" id="SignalP"/>
    </source>
</evidence>
<proteinExistence type="predicted"/>
<reference evidence="2 3" key="1">
    <citation type="submission" date="2017-03" db="EMBL/GenBank/DDBJ databases">
        <authorList>
            <person name="Afonso C.L."/>
            <person name="Miller P.J."/>
            <person name="Scott M.A."/>
            <person name="Spackman E."/>
            <person name="Goraichik I."/>
            <person name="Dimitrov K.M."/>
            <person name="Suarez D.L."/>
            <person name="Swayne D.E."/>
        </authorList>
    </citation>
    <scope>NUCLEOTIDE SEQUENCE [LARGE SCALE GENOMIC DNA]</scope>
    <source>
        <strain evidence="2">SB41UT1</strain>
    </source>
</reference>
<protein>
    <submittedName>
        <fullName evidence="2">Uncharacterized protein</fullName>
    </submittedName>
</protein>
<dbReference type="EMBL" id="FWPT01000003">
    <property type="protein sequence ID" value="SMA44298.1"/>
    <property type="molecule type" value="Genomic_DNA"/>
</dbReference>
<name>A0A1X7AIP1_9GAMM</name>
<keyword evidence="3" id="KW-1185">Reference proteome</keyword>
<gene>
    <name evidence="2" type="ORF">EHSB41UT_01772</name>
</gene>
<dbReference type="RefSeq" id="WP_087108917.1">
    <property type="nucleotide sequence ID" value="NZ_CBCSCN010000008.1"/>
</dbReference>
<organism evidence="2 3">
    <name type="scientific">Parendozoicomonas haliclonae</name>
    <dbReference type="NCBI Taxonomy" id="1960125"/>
    <lineage>
        <taxon>Bacteria</taxon>
        <taxon>Pseudomonadati</taxon>
        <taxon>Pseudomonadota</taxon>
        <taxon>Gammaproteobacteria</taxon>
        <taxon>Oceanospirillales</taxon>
        <taxon>Endozoicomonadaceae</taxon>
        <taxon>Parendozoicomonas</taxon>
    </lineage>
</organism>
<dbReference type="Proteomes" id="UP000196573">
    <property type="component" value="Unassembled WGS sequence"/>
</dbReference>
<dbReference type="AlphaFoldDB" id="A0A1X7AIP1"/>
<keyword evidence="1" id="KW-0732">Signal</keyword>
<feature type="chain" id="PRO_5013095398" evidence="1">
    <location>
        <begin position="23"/>
        <end position="133"/>
    </location>
</feature>
<sequence length="133" mass="14634">MNKVARMLLLGAAVIYVPYMSADTSLDTALMNGLKRVEKQYTMLVQSASEKCDSLAIKSNPNTFEEMLCSNKPFPSIAARYCLYQNLMSPGSNAEFKASYTATQTDSGVITTETNKQNVTMTYDCSNLVTPVM</sequence>
<evidence type="ECO:0000313" key="3">
    <source>
        <dbReference type="Proteomes" id="UP000196573"/>
    </source>
</evidence>
<evidence type="ECO:0000313" key="2">
    <source>
        <dbReference type="EMBL" id="SMA44298.1"/>
    </source>
</evidence>
<accession>A0A1X7AIP1</accession>
<feature type="signal peptide" evidence="1">
    <location>
        <begin position="1"/>
        <end position="22"/>
    </location>
</feature>